<dbReference type="SUPFAM" id="SSF56322">
    <property type="entry name" value="ADC synthase"/>
    <property type="match status" value="1"/>
</dbReference>
<comment type="pathway">
    <text evidence="2 15">Amino-acid biosynthesis; L-tryptophan biosynthesis; L-tryptophan from chorismate: step 1/5.</text>
</comment>
<comment type="catalytic activity">
    <reaction evidence="14 15">
        <text>chorismate + L-glutamine = anthranilate + pyruvate + L-glutamate + H(+)</text>
        <dbReference type="Rhea" id="RHEA:21732"/>
        <dbReference type="ChEBI" id="CHEBI:15361"/>
        <dbReference type="ChEBI" id="CHEBI:15378"/>
        <dbReference type="ChEBI" id="CHEBI:16567"/>
        <dbReference type="ChEBI" id="CHEBI:29748"/>
        <dbReference type="ChEBI" id="CHEBI:29985"/>
        <dbReference type="ChEBI" id="CHEBI:58359"/>
        <dbReference type="EC" id="4.1.3.27"/>
    </reaction>
</comment>
<dbReference type="GO" id="GO:0004049">
    <property type="term" value="F:anthranilate synthase activity"/>
    <property type="evidence" value="ECO:0007669"/>
    <property type="project" value="UniProtKB-EC"/>
</dbReference>
<dbReference type="InterPro" id="IPR015890">
    <property type="entry name" value="Chorismate_C"/>
</dbReference>
<keyword evidence="11 15" id="KW-0057">Aromatic amino acid biosynthesis</keyword>
<feature type="domain" description="Anthranilate synthase component I N-terminal" evidence="17">
    <location>
        <begin position="26"/>
        <end position="169"/>
    </location>
</feature>
<evidence type="ECO:0000313" key="19">
    <source>
        <dbReference type="Proteomes" id="UP000319941"/>
    </source>
</evidence>
<evidence type="ECO:0000259" key="17">
    <source>
        <dbReference type="Pfam" id="PF04715"/>
    </source>
</evidence>
<evidence type="ECO:0000256" key="10">
    <source>
        <dbReference type="ARBA" id="ARBA00022842"/>
    </source>
</evidence>
<evidence type="ECO:0000256" key="7">
    <source>
        <dbReference type="ARBA" id="ARBA00022605"/>
    </source>
</evidence>
<dbReference type="UniPathway" id="UPA00035">
    <property type="reaction ID" value="UER00040"/>
</dbReference>
<proteinExistence type="inferred from homology"/>
<evidence type="ECO:0000256" key="5">
    <source>
        <dbReference type="ARBA" id="ARBA00012266"/>
    </source>
</evidence>
<dbReference type="Pfam" id="PF00425">
    <property type="entry name" value="Chorismate_bind"/>
    <property type="match status" value="1"/>
</dbReference>
<evidence type="ECO:0000256" key="8">
    <source>
        <dbReference type="ARBA" id="ARBA00022723"/>
    </source>
</evidence>
<dbReference type="EMBL" id="VNFH01000015">
    <property type="protein sequence ID" value="TVU67388.1"/>
    <property type="molecule type" value="Genomic_DNA"/>
</dbReference>
<keyword evidence="12 15" id="KW-0456">Lyase</keyword>
<organism evidence="18 19">
    <name type="scientific">Cobetia crustatorum</name>
    <dbReference type="NCBI Taxonomy" id="553385"/>
    <lineage>
        <taxon>Bacteria</taxon>
        <taxon>Pseudomonadati</taxon>
        <taxon>Pseudomonadota</taxon>
        <taxon>Gammaproteobacteria</taxon>
        <taxon>Oceanospirillales</taxon>
        <taxon>Halomonadaceae</taxon>
        <taxon>Cobetia</taxon>
    </lineage>
</organism>
<dbReference type="AlphaFoldDB" id="A0A558HE82"/>
<sequence length="495" mass="54462">MTPQRFAELADAGYNRIPVTRDVLADLDTPLSTYLKLADMPWTFLLESVQGGEKWGRYSIIGLPCRERIEVRGQVVSHLVNGEQTGVAEVEDPLDWIETFQTRFRVPVIEGAPRFNGGLVGYFGYDTVRYIEPKLRGVVKPDPLGVPDILLMVADELVIFDNLSGRLTLLTHADPANDNAYTAACERLERLEIQLRSATLNTVSPGTGGDPVKETDFTSGFTEEGFKGAVEKIKEYVLAGDVMQCVPSQRMSIPYRAAPLDLYRALRSLNPSPYMFFFNLDDHHVIGSSPEILSRLEDGEVSVRPIAGTRVRGATEEEDLALEKDLLSDPKEIAEHLMLIDLGRNDAGRISQTGTVKVTDQMAVERYSHVMHIVSNVTGKLKEGLGPMDVLRATFPAGTLSGAPKIRAMEIIDELEPVKRGIYSGAVGYLSWHGNMDTAIAIRTAVLKDKVLHVQAGAGIVADSVPQSEWDETLNKGRALFRAVAMAERGLDNLD</sequence>
<protein>
    <recommendedName>
        <fullName evidence="6 15">Anthranilate synthase component 1</fullName>
        <ecNumber evidence="5 15">4.1.3.27</ecNumber>
    </recommendedName>
</protein>
<dbReference type="PANTHER" id="PTHR11236:SF48">
    <property type="entry name" value="ISOCHORISMATE SYNTHASE MENF"/>
    <property type="match status" value="1"/>
</dbReference>
<reference evidence="18 19" key="1">
    <citation type="submission" date="2019-07" db="EMBL/GenBank/DDBJ databases">
        <title>Diversity of Bacteria from Kongsfjorden, Arctic.</title>
        <authorList>
            <person name="Yu Y."/>
        </authorList>
    </citation>
    <scope>NUCLEOTIDE SEQUENCE [LARGE SCALE GENOMIC DNA]</scope>
    <source>
        <strain evidence="18 19">SM1923</strain>
    </source>
</reference>
<dbReference type="STRING" id="553385.GCA_000591415_01152"/>
<dbReference type="PRINTS" id="PR00095">
    <property type="entry name" value="ANTSNTHASEI"/>
</dbReference>
<dbReference type="Proteomes" id="UP000319941">
    <property type="component" value="Unassembled WGS sequence"/>
</dbReference>
<evidence type="ECO:0000256" key="15">
    <source>
        <dbReference type="RuleBase" id="RU364045"/>
    </source>
</evidence>
<dbReference type="Gene3D" id="3.60.120.10">
    <property type="entry name" value="Anthranilate synthase"/>
    <property type="match status" value="1"/>
</dbReference>
<keyword evidence="7 15" id="KW-0028">Amino-acid biosynthesis</keyword>
<evidence type="ECO:0000256" key="12">
    <source>
        <dbReference type="ARBA" id="ARBA00023239"/>
    </source>
</evidence>
<dbReference type="GO" id="GO:0000162">
    <property type="term" value="P:L-tryptophan biosynthetic process"/>
    <property type="evidence" value="ECO:0007669"/>
    <property type="project" value="UniProtKB-UniPathway"/>
</dbReference>
<dbReference type="OrthoDB" id="9803598at2"/>
<dbReference type="GO" id="GO:0046872">
    <property type="term" value="F:metal ion binding"/>
    <property type="evidence" value="ECO:0007669"/>
    <property type="project" value="UniProtKB-KW"/>
</dbReference>
<dbReference type="InterPro" id="IPR005801">
    <property type="entry name" value="ADC_synthase"/>
</dbReference>
<dbReference type="PANTHER" id="PTHR11236">
    <property type="entry name" value="AMINOBENZOATE/ANTHRANILATE SYNTHASE"/>
    <property type="match status" value="1"/>
</dbReference>
<comment type="subunit">
    <text evidence="4 15">Heterotetramer consisting of two non-identical subunits: a beta subunit (TrpG) and a large alpha subunit (TrpE).</text>
</comment>
<gene>
    <name evidence="15" type="primary">trpE</name>
    <name evidence="18" type="ORF">FQP86_16990</name>
</gene>
<keyword evidence="9 15" id="KW-0822">Tryptophan biosynthesis</keyword>
<name>A0A558HE82_9GAMM</name>
<evidence type="ECO:0000256" key="13">
    <source>
        <dbReference type="ARBA" id="ARBA00025634"/>
    </source>
</evidence>
<feature type="domain" description="Chorismate-utilising enzyme C-terminal" evidence="16">
    <location>
        <begin position="223"/>
        <end position="476"/>
    </location>
</feature>
<dbReference type="InterPro" id="IPR019999">
    <property type="entry name" value="Anth_synth_I-like"/>
</dbReference>
<dbReference type="Pfam" id="PF04715">
    <property type="entry name" value="Anth_synt_I_N"/>
    <property type="match status" value="1"/>
</dbReference>
<dbReference type="EC" id="4.1.3.27" evidence="5 15"/>
<evidence type="ECO:0000256" key="3">
    <source>
        <dbReference type="ARBA" id="ARBA00009562"/>
    </source>
</evidence>
<evidence type="ECO:0000256" key="2">
    <source>
        <dbReference type="ARBA" id="ARBA00004873"/>
    </source>
</evidence>
<evidence type="ECO:0000256" key="6">
    <source>
        <dbReference type="ARBA" id="ARBA00020653"/>
    </source>
</evidence>
<evidence type="ECO:0000313" key="18">
    <source>
        <dbReference type="EMBL" id="TVU67388.1"/>
    </source>
</evidence>
<comment type="cofactor">
    <cofactor evidence="1 15">
        <name>Mg(2+)</name>
        <dbReference type="ChEBI" id="CHEBI:18420"/>
    </cofactor>
</comment>
<evidence type="ECO:0000256" key="14">
    <source>
        <dbReference type="ARBA" id="ARBA00047683"/>
    </source>
</evidence>
<accession>A0A558HE82</accession>
<comment type="similarity">
    <text evidence="3 15">Belongs to the anthranilate synthase component I family.</text>
</comment>
<evidence type="ECO:0000256" key="1">
    <source>
        <dbReference type="ARBA" id="ARBA00001946"/>
    </source>
</evidence>
<dbReference type="InterPro" id="IPR006805">
    <property type="entry name" value="Anth_synth_I_N"/>
</dbReference>
<evidence type="ECO:0000259" key="16">
    <source>
        <dbReference type="Pfam" id="PF00425"/>
    </source>
</evidence>
<dbReference type="NCBIfam" id="TIGR00564">
    <property type="entry name" value="trpE_most"/>
    <property type="match status" value="1"/>
</dbReference>
<comment type="function">
    <text evidence="13 15">Part of a heterotetrameric complex that catalyzes the two-step biosynthesis of anthranilate, an intermediate in the biosynthesis of L-tryptophan. In the first step, the glutamine-binding beta subunit (TrpG) of anthranilate synthase (AS) provides the glutamine amidotransferase activity which generates ammonia as a substrate that, along with chorismate, is used in the second step, catalyzed by the large alpha subunit of AS (TrpE) to produce anthranilate. In the absence of TrpG, TrpE can synthesize anthranilate directly from chorismate and high concentrations of ammonia.</text>
</comment>
<comment type="caution">
    <text evidence="18">The sequence shown here is derived from an EMBL/GenBank/DDBJ whole genome shotgun (WGS) entry which is preliminary data.</text>
</comment>
<evidence type="ECO:0000256" key="9">
    <source>
        <dbReference type="ARBA" id="ARBA00022822"/>
    </source>
</evidence>
<dbReference type="RefSeq" id="WP_024951396.1">
    <property type="nucleotide sequence ID" value="NZ_CAWOWR010000052.1"/>
</dbReference>
<evidence type="ECO:0000256" key="4">
    <source>
        <dbReference type="ARBA" id="ARBA00011575"/>
    </source>
</evidence>
<keyword evidence="8 15" id="KW-0479">Metal-binding</keyword>
<evidence type="ECO:0000256" key="11">
    <source>
        <dbReference type="ARBA" id="ARBA00023141"/>
    </source>
</evidence>
<dbReference type="InterPro" id="IPR005256">
    <property type="entry name" value="Anth_synth_I_PabB"/>
</dbReference>
<keyword evidence="10 15" id="KW-0460">Magnesium</keyword>
<keyword evidence="19" id="KW-1185">Reference proteome</keyword>